<organism evidence="5 6">
    <name type="scientific">Candidatus Bacteroides merdipullorum</name>
    <dbReference type="NCBI Taxonomy" id="2838474"/>
    <lineage>
        <taxon>Bacteria</taxon>
        <taxon>Pseudomonadati</taxon>
        <taxon>Bacteroidota</taxon>
        <taxon>Bacteroidia</taxon>
        <taxon>Bacteroidales</taxon>
        <taxon>Bacteroidaceae</taxon>
        <taxon>Bacteroides</taxon>
    </lineage>
</organism>
<evidence type="ECO:0000259" key="4">
    <source>
        <dbReference type="PROSITE" id="PS01124"/>
    </source>
</evidence>
<dbReference type="Pfam" id="PF12833">
    <property type="entry name" value="HTH_18"/>
    <property type="match status" value="1"/>
</dbReference>
<accession>A0A9D2A5F7</accession>
<dbReference type="InterPro" id="IPR009057">
    <property type="entry name" value="Homeodomain-like_sf"/>
</dbReference>
<evidence type="ECO:0000313" key="5">
    <source>
        <dbReference type="EMBL" id="HIZ01756.1"/>
    </source>
</evidence>
<name>A0A9D2A5F7_9BACE</name>
<dbReference type="SUPFAM" id="SSF46689">
    <property type="entry name" value="Homeodomain-like"/>
    <property type="match status" value="1"/>
</dbReference>
<feature type="domain" description="HTH araC/xylS-type" evidence="4">
    <location>
        <begin position="207"/>
        <end position="309"/>
    </location>
</feature>
<evidence type="ECO:0000313" key="6">
    <source>
        <dbReference type="Proteomes" id="UP000824023"/>
    </source>
</evidence>
<proteinExistence type="predicted"/>
<evidence type="ECO:0000256" key="1">
    <source>
        <dbReference type="ARBA" id="ARBA00023015"/>
    </source>
</evidence>
<reference evidence="5" key="2">
    <citation type="submission" date="2021-04" db="EMBL/GenBank/DDBJ databases">
        <authorList>
            <person name="Gilroy R."/>
        </authorList>
    </citation>
    <scope>NUCLEOTIDE SEQUENCE</scope>
    <source>
        <strain evidence="5">ChiHjej12B11-24981</strain>
    </source>
</reference>
<dbReference type="Gene3D" id="1.10.10.60">
    <property type="entry name" value="Homeodomain-like"/>
    <property type="match status" value="1"/>
</dbReference>
<dbReference type="SMART" id="SM00342">
    <property type="entry name" value="HTH_ARAC"/>
    <property type="match status" value="1"/>
</dbReference>
<dbReference type="PROSITE" id="PS01124">
    <property type="entry name" value="HTH_ARAC_FAMILY_2"/>
    <property type="match status" value="1"/>
</dbReference>
<protein>
    <submittedName>
        <fullName evidence="5">Helix-turn-helix domain-containing protein</fullName>
    </submittedName>
</protein>
<keyword evidence="3" id="KW-0804">Transcription</keyword>
<dbReference type="PANTHER" id="PTHR43280">
    <property type="entry name" value="ARAC-FAMILY TRANSCRIPTIONAL REGULATOR"/>
    <property type="match status" value="1"/>
</dbReference>
<dbReference type="PANTHER" id="PTHR43280:SF32">
    <property type="entry name" value="TRANSCRIPTIONAL REGULATORY PROTEIN"/>
    <property type="match status" value="1"/>
</dbReference>
<keyword evidence="2" id="KW-0238">DNA-binding</keyword>
<comment type="caution">
    <text evidence="5">The sequence shown here is derived from an EMBL/GenBank/DDBJ whole genome shotgun (WGS) entry which is preliminary data.</text>
</comment>
<dbReference type="EMBL" id="DXCK01000082">
    <property type="protein sequence ID" value="HIZ01756.1"/>
    <property type="molecule type" value="Genomic_DNA"/>
</dbReference>
<evidence type="ECO:0000256" key="3">
    <source>
        <dbReference type="ARBA" id="ARBA00023163"/>
    </source>
</evidence>
<dbReference type="GO" id="GO:0003700">
    <property type="term" value="F:DNA-binding transcription factor activity"/>
    <property type="evidence" value="ECO:0007669"/>
    <property type="project" value="InterPro"/>
</dbReference>
<reference evidence="5" key="1">
    <citation type="journal article" date="2021" name="PeerJ">
        <title>Extensive microbial diversity within the chicken gut microbiome revealed by metagenomics and culture.</title>
        <authorList>
            <person name="Gilroy R."/>
            <person name="Ravi A."/>
            <person name="Getino M."/>
            <person name="Pursley I."/>
            <person name="Horton D.L."/>
            <person name="Alikhan N.F."/>
            <person name="Baker D."/>
            <person name="Gharbi K."/>
            <person name="Hall N."/>
            <person name="Watson M."/>
            <person name="Adriaenssens E.M."/>
            <person name="Foster-Nyarko E."/>
            <person name="Jarju S."/>
            <person name="Secka A."/>
            <person name="Antonio M."/>
            <person name="Oren A."/>
            <person name="Chaudhuri R.R."/>
            <person name="La Ragione R."/>
            <person name="Hildebrand F."/>
            <person name="Pallen M.J."/>
        </authorList>
    </citation>
    <scope>NUCLEOTIDE SEQUENCE</scope>
    <source>
        <strain evidence="5">ChiHjej12B11-24981</strain>
    </source>
</reference>
<gene>
    <name evidence="5" type="ORF">H9819_05815</name>
</gene>
<dbReference type="AlphaFoldDB" id="A0A9D2A5F7"/>
<dbReference type="GO" id="GO:0043565">
    <property type="term" value="F:sequence-specific DNA binding"/>
    <property type="evidence" value="ECO:0007669"/>
    <property type="project" value="InterPro"/>
</dbReference>
<sequence>MQSYRRYTGVLIPNSVRNIHFSWFFVSLFHKFLSYQQLYGRTEMDRLYFLDSIQDYEVTKHAGRVIHILCTEGNMSFTFQDVRYNVVPCDYVIVTNPILASDFSASDDFDAVIMSLSETFVTSMAIQSNYGIIGHLSLLRNPVMKLSQHDYRICLEDLWKLRERLDETHHLFREEMLGHLLLVHIFDLYDIHARGRKDLQVSEHTASLMRQFIELLYKGEYIHHRDVPYYASRLCITPHYLSEICKKTSGKPASYWIDRFTLHDIINLLCQKELPLTEISNRMNFSSVSYFSRYVRKRTGVYPTEYRNRLIENSL</sequence>
<evidence type="ECO:0000256" key="2">
    <source>
        <dbReference type="ARBA" id="ARBA00023125"/>
    </source>
</evidence>
<keyword evidence="1" id="KW-0805">Transcription regulation</keyword>
<dbReference type="Proteomes" id="UP000824023">
    <property type="component" value="Unassembled WGS sequence"/>
</dbReference>
<dbReference type="InterPro" id="IPR018060">
    <property type="entry name" value="HTH_AraC"/>
</dbReference>